<dbReference type="EMBL" id="CP071382">
    <property type="protein sequence ID" value="QSV44548.1"/>
    <property type="molecule type" value="Genomic_DNA"/>
</dbReference>
<keyword evidence="8" id="KW-0411">Iron-sulfur</keyword>
<dbReference type="InterPro" id="IPR037117">
    <property type="entry name" value="Dihydroorotate_DH_ele_sf"/>
</dbReference>
<dbReference type="InterPro" id="IPR001433">
    <property type="entry name" value="OxRdtase_FAD/NAD-bd"/>
</dbReference>
<feature type="domain" description="FAD-binding FR-type" evidence="10">
    <location>
        <begin position="14"/>
        <end position="111"/>
    </location>
</feature>
<keyword evidence="4" id="KW-0479">Metal-binding</keyword>
<name>A0ABX7PZH7_9BACT</name>
<dbReference type="InterPro" id="IPR050353">
    <property type="entry name" value="PyrK_electron_transfer"/>
</dbReference>
<keyword evidence="6" id="KW-0249">Electron transport</keyword>
<evidence type="ECO:0000256" key="6">
    <source>
        <dbReference type="ARBA" id="ARBA00022982"/>
    </source>
</evidence>
<dbReference type="Gene3D" id="2.10.240.10">
    <property type="entry name" value="Dihydroorotate dehydrogenase, electron transfer subunit"/>
    <property type="match status" value="1"/>
</dbReference>
<dbReference type="InterPro" id="IPR017927">
    <property type="entry name" value="FAD-bd_FR_type"/>
</dbReference>
<dbReference type="PRINTS" id="PR00371">
    <property type="entry name" value="FPNCR"/>
</dbReference>
<dbReference type="PIRSF" id="PIRSF006816">
    <property type="entry name" value="Cyc3_hyd_g"/>
    <property type="match status" value="1"/>
</dbReference>
<organism evidence="11 12">
    <name type="scientific">Geobacter benzoatilyticus</name>
    <dbReference type="NCBI Taxonomy" id="2815309"/>
    <lineage>
        <taxon>Bacteria</taxon>
        <taxon>Pseudomonadati</taxon>
        <taxon>Thermodesulfobacteriota</taxon>
        <taxon>Desulfuromonadia</taxon>
        <taxon>Geobacterales</taxon>
        <taxon>Geobacteraceae</taxon>
        <taxon>Geobacter</taxon>
    </lineage>
</organism>
<evidence type="ECO:0000313" key="12">
    <source>
        <dbReference type="Proteomes" id="UP000663651"/>
    </source>
</evidence>
<dbReference type="SUPFAM" id="SSF63380">
    <property type="entry name" value="Riboflavin synthase domain-like"/>
    <property type="match status" value="1"/>
</dbReference>
<dbReference type="SUPFAM" id="SSF52343">
    <property type="entry name" value="Ferredoxin reductase-like, C-terminal NADP-linked domain"/>
    <property type="match status" value="1"/>
</dbReference>
<dbReference type="PANTHER" id="PTHR43513">
    <property type="entry name" value="DIHYDROOROTATE DEHYDROGENASE B (NAD(+)), ELECTRON TRANSFER SUBUNIT"/>
    <property type="match status" value="1"/>
</dbReference>
<evidence type="ECO:0000256" key="2">
    <source>
        <dbReference type="ARBA" id="ARBA00022630"/>
    </source>
</evidence>
<evidence type="ECO:0000256" key="4">
    <source>
        <dbReference type="ARBA" id="ARBA00022723"/>
    </source>
</evidence>
<dbReference type="CDD" id="cd06221">
    <property type="entry name" value="sulfite_reductase_like"/>
    <property type="match status" value="1"/>
</dbReference>
<comment type="cofactor">
    <cofactor evidence="9">
        <name>[2Fe-2S] cluster</name>
        <dbReference type="ChEBI" id="CHEBI:190135"/>
    </cofactor>
</comment>
<proteinExistence type="predicted"/>
<reference evidence="11 12" key="1">
    <citation type="submission" date="2021-03" db="EMBL/GenBank/DDBJ databases">
        <title>Geobacter metallireducens gen. nov. sp. nov., a microorganism capable of coupling the complete oxidation of organic compounds to the reduction of iron and other metals.</title>
        <authorList>
            <person name="Li Y."/>
        </authorList>
    </citation>
    <scope>NUCLEOTIDE SEQUENCE [LARGE SCALE GENOMIC DNA]</scope>
    <source>
        <strain evidence="11 12">Jerry-YX</strain>
    </source>
</reference>
<protein>
    <submittedName>
        <fullName evidence="11">FAD/NAD(P)-binding protein</fullName>
    </submittedName>
</protein>
<dbReference type="InterPro" id="IPR039261">
    <property type="entry name" value="FNR_nucleotide-bd"/>
</dbReference>
<keyword evidence="3" id="KW-0001">2Fe-2S</keyword>
<keyword evidence="12" id="KW-1185">Reference proteome</keyword>
<dbReference type="InterPro" id="IPR019480">
    <property type="entry name" value="Dihydroorotate_DH_Fe-S-bd"/>
</dbReference>
<gene>
    <name evidence="11" type="ORF">JZM60_10230</name>
</gene>
<evidence type="ECO:0000256" key="8">
    <source>
        <dbReference type="ARBA" id="ARBA00023014"/>
    </source>
</evidence>
<keyword evidence="2" id="KW-0285">Flavoprotein</keyword>
<evidence type="ECO:0000259" key="10">
    <source>
        <dbReference type="PROSITE" id="PS51384"/>
    </source>
</evidence>
<dbReference type="Gene3D" id="3.40.50.80">
    <property type="entry name" value="Nucleotide-binding domain of ferredoxin-NADP reductase (FNR) module"/>
    <property type="match status" value="1"/>
</dbReference>
<dbReference type="InterPro" id="IPR017938">
    <property type="entry name" value="Riboflavin_synthase-like_b-brl"/>
</dbReference>
<dbReference type="InterPro" id="IPR001709">
    <property type="entry name" value="Flavoprot_Pyr_Nucl_cyt_Rdtase"/>
</dbReference>
<dbReference type="PANTHER" id="PTHR43513:SF1">
    <property type="entry name" value="ANAEROBIC SULFITE REDUCTASE SUBUNIT B"/>
    <property type="match status" value="1"/>
</dbReference>
<evidence type="ECO:0000256" key="5">
    <source>
        <dbReference type="ARBA" id="ARBA00022827"/>
    </source>
</evidence>
<dbReference type="Pfam" id="PF00175">
    <property type="entry name" value="NAD_binding_1"/>
    <property type="match status" value="1"/>
</dbReference>
<evidence type="ECO:0000313" key="11">
    <source>
        <dbReference type="EMBL" id="QSV44548.1"/>
    </source>
</evidence>
<sequence>MKQSPKHLASASLYRPADCEIIAVCDLTPHEKLFRLRLADGKPLGHLPGHFVQVSLLGWGEAPISVASSPTRSGYFEMGVRRAGTLTGALHEMKAGDVIGIRGPFGKPFDLPRLRGKDLLLVSGGCGLAPMRSLIQYCEDQPREFGSITILYGAKSPADTLFKDDLAAWEASARFTCSRTVDRITGGDCYSGGVGLVTALIPPLEIDPGRTVAVLVGPPVMYRAVVEELRKKGLGTDRIVVSLERQMRCGVGKCGHCAIEHLYCCQDGPVFWLNEIENLKGAL</sequence>
<keyword evidence="7" id="KW-0408">Iron</keyword>
<dbReference type="Gene3D" id="2.40.30.10">
    <property type="entry name" value="Translation factors"/>
    <property type="match status" value="1"/>
</dbReference>
<evidence type="ECO:0000256" key="3">
    <source>
        <dbReference type="ARBA" id="ARBA00022714"/>
    </source>
</evidence>
<evidence type="ECO:0000256" key="7">
    <source>
        <dbReference type="ARBA" id="ARBA00023004"/>
    </source>
</evidence>
<keyword evidence="1" id="KW-0813">Transport</keyword>
<dbReference type="RefSeq" id="WP_207162280.1">
    <property type="nucleotide sequence ID" value="NZ_CP071382.1"/>
</dbReference>
<dbReference type="InterPro" id="IPR012165">
    <property type="entry name" value="Cyt_c3_hydrogenase_gsu"/>
</dbReference>
<dbReference type="Pfam" id="PF10418">
    <property type="entry name" value="DHODB_Fe-S_bind"/>
    <property type="match status" value="1"/>
</dbReference>
<dbReference type="PRINTS" id="PR00406">
    <property type="entry name" value="CYTB5RDTASE"/>
</dbReference>
<dbReference type="Proteomes" id="UP000663651">
    <property type="component" value="Chromosome"/>
</dbReference>
<keyword evidence="5" id="KW-0274">FAD</keyword>
<dbReference type="InterPro" id="IPR008333">
    <property type="entry name" value="Cbr1-like_FAD-bd_dom"/>
</dbReference>
<evidence type="ECO:0000256" key="1">
    <source>
        <dbReference type="ARBA" id="ARBA00022448"/>
    </source>
</evidence>
<dbReference type="PROSITE" id="PS51384">
    <property type="entry name" value="FAD_FR"/>
    <property type="match status" value="1"/>
</dbReference>
<evidence type="ECO:0000256" key="9">
    <source>
        <dbReference type="ARBA" id="ARBA00034078"/>
    </source>
</evidence>
<accession>A0ABX7PZH7</accession>
<dbReference type="Pfam" id="PF00970">
    <property type="entry name" value="FAD_binding_6"/>
    <property type="match status" value="1"/>
</dbReference>